<gene>
    <name evidence="3" type="ORF">DD236_08260</name>
</gene>
<dbReference type="InterPro" id="IPR022062">
    <property type="entry name" value="DUF3618"/>
</dbReference>
<keyword evidence="4" id="KW-1185">Reference proteome</keyword>
<keyword evidence="2" id="KW-0472">Membrane</keyword>
<dbReference type="Proteomes" id="UP000245283">
    <property type="component" value="Unassembled WGS sequence"/>
</dbReference>
<sequence length="102" mass="11041">MRQVSPAKSGDEIRSAQQIENDIKRQREDLEQTVNELAGRLDPKNLAQDAQEQAKEKATEAAGAAKDFLEEAKKGNLLNIAVLAGSAAACLGVVIRKARRSK</sequence>
<dbReference type="AlphaFoldDB" id="A0A2V1K4P9"/>
<dbReference type="OrthoDB" id="3261092at2"/>
<name>A0A2V1K4P9_9ACTO</name>
<accession>A0A2V1K4P9</accession>
<organism evidence="3 4">
    <name type="scientific">Ancrocorticia populi</name>
    <dbReference type="NCBI Taxonomy" id="2175228"/>
    <lineage>
        <taxon>Bacteria</taxon>
        <taxon>Bacillati</taxon>
        <taxon>Actinomycetota</taxon>
        <taxon>Actinomycetes</taxon>
        <taxon>Actinomycetales</taxon>
        <taxon>Actinomycetaceae</taxon>
        <taxon>Ancrocorticia</taxon>
    </lineage>
</organism>
<comment type="caution">
    <text evidence="3">The sequence shown here is derived from an EMBL/GenBank/DDBJ whole genome shotgun (WGS) entry which is preliminary data.</text>
</comment>
<keyword evidence="2" id="KW-0812">Transmembrane</keyword>
<dbReference type="EMBL" id="QETB01000004">
    <property type="protein sequence ID" value="PWF26070.1"/>
    <property type="molecule type" value="Genomic_DNA"/>
</dbReference>
<dbReference type="Pfam" id="PF12277">
    <property type="entry name" value="DUF3618"/>
    <property type="match status" value="1"/>
</dbReference>
<feature type="transmembrane region" description="Helical" evidence="2">
    <location>
        <begin position="77"/>
        <end position="95"/>
    </location>
</feature>
<keyword evidence="2" id="KW-1133">Transmembrane helix</keyword>
<protein>
    <recommendedName>
        <fullName evidence="5">DUF3618 domain-containing protein</fullName>
    </recommendedName>
</protein>
<evidence type="ECO:0000313" key="3">
    <source>
        <dbReference type="EMBL" id="PWF26070.1"/>
    </source>
</evidence>
<proteinExistence type="predicted"/>
<feature type="region of interest" description="Disordered" evidence="1">
    <location>
        <begin position="37"/>
        <end position="59"/>
    </location>
</feature>
<evidence type="ECO:0000313" key="4">
    <source>
        <dbReference type="Proteomes" id="UP000245283"/>
    </source>
</evidence>
<reference evidence="4" key="1">
    <citation type="submission" date="2018-05" db="EMBL/GenBank/DDBJ databases">
        <authorList>
            <person name="Li Y."/>
        </authorList>
    </citation>
    <scope>NUCLEOTIDE SEQUENCE [LARGE SCALE GENOMIC DNA]</scope>
    <source>
        <strain evidence="4">sk1b4</strain>
    </source>
</reference>
<evidence type="ECO:0000256" key="2">
    <source>
        <dbReference type="SAM" id="Phobius"/>
    </source>
</evidence>
<evidence type="ECO:0008006" key="5">
    <source>
        <dbReference type="Google" id="ProtNLM"/>
    </source>
</evidence>
<evidence type="ECO:0000256" key="1">
    <source>
        <dbReference type="SAM" id="MobiDB-lite"/>
    </source>
</evidence>